<reference evidence="3" key="1">
    <citation type="journal article" date="2019" name="Int. J. Syst. Evol. Microbiol.">
        <title>The Global Catalogue of Microorganisms (GCM) 10K type strain sequencing project: providing services to taxonomists for standard genome sequencing and annotation.</title>
        <authorList>
            <consortium name="The Broad Institute Genomics Platform"/>
            <consortium name="The Broad Institute Genome Sequencing Center for Infectious Disease"/>
            <person name="Wu L."/>
            <person name="Ma J."/>
        </authorList>
    </citation>
    <scope>NUCLEOTIDE SEQUENCE [LARGE SCALE GENOMIC DNA]</scope>
    <source>
        <strain evidence="3">JCM 32105</strain>
    </source>
</reference>
<sequence length="225" mass="25398">MIPNTTLYRFLLLCTLAAAALPAAAQELIPFRYRSEDDNKLLTENDSLRYYAAIGDTGAAVAINEELLTYKLVNRRNKKKVIAEGGIVAEGEGYVQHGRCVLYYNNGKVRTSGMYLKGKPAGAWEEFYPDGRRHLSYHYAVLADKDGTYTCMSGEYNEYYQDGAIKASGLYLADRRRTTDTQTVEDPVTGDKKKSTFSKSVYVPRKIGTWEYYNDAGEVEKKEEQ</sequence>
<gene>
    <name evidence="2" type="ORF">GCM10023093_18310</name>
</gene>
<dbReference type="EMBL" id="BAABFA010000011">
    <property type="protein sequence ID" value="GAA4465704.1"/>
    <property type="molecule type" value="Genomic_DNA"/>
</dbReference>
<keyword evidence="1" id="KW-0732">Signal</keyword>
<evidence type="ECO:0000313" key="3">
    <source>
        <dbReference type="Proteomes" id="UP001500067"/>
    </source>
</evidence>
<feature type="signal peptide" evidence="1">
    <location>
        <begin position="1"/>
        <end position="25"/>
    </location>
</feature>
<evidence type="ECO:0000313" key="2">
    <source>
        <dbReference type="EMBL" id="GAA4465704.1"/>
    </source>
</evidence>
<organism evidence="2 3">
    <name type="scientific">Nemorincola caseinilytica</name>
    <dbReference type="NCBI Taxonomy" id="2054315"/>
    <lineage>
        <taxon>Bacteria</taxon>
        <taxon>Pseudomonadati</taxon>
        <taxon>Bacteroidota</taxon>
        <taxon>Chitinophagia</taxon>
        <taxon>Chitinophagales</taxon>
        <taxon>Chitinophagaceae</taxon>
        <taxon>Nemorincola</taxon>
    </lineage>
</organism>
<comment type="caution">
    <text evidence="2">The sequence shown here is derived from an EMBL/GenBank/DDBJ whole genome shotgun (WGS) entry which is preliminary data.</text>
</comment>
<feature type="chain" id="PRO_5045947378" description="MORN repeat variant" evidence="1">
    <location>
        <begin position="26"/>
        <end position="225"/>
    </location>
</feature>
<dbReference type="Proteomes" id="UP001500067">
    <property type="component" value="Unassembled WGS sequence"/>
</dbReference>
<evidence type="ECO:0008006" key="4">
    <source>
        <dbReference type="Google" id="ProtNLM"/>
    </source>
</evidence>
<accession>A0ABP8NDX3</accession>
<protein>
    <recommendedName>
        <fullName evidence="4">MORN repeat variant</fullName>
    </recommendedName>
</protein>
<dbReference type="RefSeq" id="WP_345081970.1">
    <property type="nucleotide sequence ID" value="NZ_BAABFA010000011.1"/>
</dbReference>
<keyword evidence="3" id="KW-1185">Reference proteome</keyword>
<name>A0ABP8NDX3_9BACT</name>
<evidence type="ECO:0000256" key="1">
    <source>
        <dbReference type="SAM" id="SignalP"/>
    </source>
</evidence>
<proteinExistence type="predicted"/>
<dbReference type="Gene3D" id="3.90.930.1">
    <property type="match status" value="1"/>
</dbReference>
<dbReference type="SUPFAM" id="SSF82185">
    <property type="entry name" value="Histone H3 K4-specific methyltransferase SET7/9 N-terminal domain"/>
    <property type="match status" value="1"/>
</dbReference>